<dbReference type="InterPro" id="IPR038332">
    <property type="entry name" value="PPE_sf"/>
</dbReference>
<evidence type="ECO:0000259" key="2">
    <source>
        <dbReference type="Pfam" id="PF00823"/>
    </source>
</evidence>
<evidence type="ECO:0000313" key="4">
    <source>
        <dbReference type="Proteomes" id="UP000179734"/>
    </source>
</evidence>
<keyword evidence="4" id="KW-1185">Reference proteome</keyword>
<comment type="caution">
    <text evidence="3">The sequence shown here is derived from an EMBL/GenBank/DDBJ whole genome shotgun (WGS) entry which is preliminary data.</text>
</comment>
<organism evidence="3 4">
    <name type="scientific">Mycobacterium talmoniae</name>
    <dbReference type="NCBI Taxonomy" id="1858794"/>
    <lineage>
        <taxon>Bacteria</taxon>
        <taxon>Bacillati</taxon>
        <taxon>Actinomycetota</taxon>
        <taxon>Actinomycetes</taxon>
        <taxon>Mycobacteriales</taxon>
        <taxon>Mycobacteriaceae</taxon>
        <taxon>Mycobacterium</taxon>
    </lineage>
</organism>
<dbReference type="FunFam" id="1.20.1260.20:FF:000001">
    <property type="entry name" value="PPE family protein PPE41"/>
    <property type="match status" value="1"/>
</dbReference>
<accession>A0A1S1NEB2</accession>
<proteinExistence type="inferred from homology"/>
<sequence length="295" mass="29095">MYAGAGSGPLLAAASAWDGLASELGSAATSYQGLVAELTGDSWQGPAAASMTAAATPYVTWMHTTATAAEQTANQARAAAAAYEAAFTATVPPPVIAANRALLMSLVATNFLGQNTPAIMATEAHYAEMWAQDAAAMYGYAGASATATTLTPFSPAPQNTNPAGVGAQAAAVGQAASTGGLAQAVATVPQALHGLASGTASVDPIASLLGMLDSPLGTALNTFAGAVGLPFEQLSSLPFLASGVIYQFAPLLTAGLASMGTAEASEVAGAAEGALGAGPVVSLIHIRRCRRLDRG</sequence>
<dbReference type="AlphaFoldDB" id="A0A1S1NEB2"/>
<comment type="similarity">
    <text evidence="1">Belongs to the mycobacterial PPE family.</text>
</comment>
<name>A0A1S1NEB2_9MYCO</name>
<protein>
    <recommendedName>
        <fullName evidence="2">PPE domain-containing protein</fullName>
    </recommendedName>
</protein>
<dbReference type="GO" id="GO:0052572">
    <property type="term" value="P:response to host immune response"/>
    <property type="evidence" value="ECO:0007669"/>
    <property type="project" value="TreeGrafter"/>
</dbReference>
<dbReference type="Gene3D" id="1.20.1260.20">
    <property type="entry name" value="PPE superfamily"/>
    <property type="match status" value="1"/>
</dbReference>
<dbReference type="Proteomes" id="UP000179734">
    <property type="component" value="Unassembled WGS sequence"/>
</dbReference>
<reference evidence="3 4" key="1">
    <citation type="submission" date="2016-10" db="EMBL/GenBank/DDBJ databases">
        <title>Genome sequence of Mycobacterium talmonii.</title>
        <authorList>
            <person name="Greninger A.L."/>
            <person name="Elliott B."/>
            <person name="Vasireddy S."/>
            <person name="Vasireddy R."/>
        </authorList>
    </citation>
    <scope>NUCLEOTIDE SEQUENCE [LARGE SCALE GENOMIC DNA]</scope>
    <source>
        <strain evidence="4">NE-TNMC-100812</strain>
    </source>
</reference>
<evidence type="ECO:0000256" key="1">
    <source>
        <dbReference type="ARBA" id="ARBA00010652"/>
    </source>
</evidence>
<evidence type="ECO:0000313" key="3">
    <source>
        <dbReference type="EMBL" id="OHV00001.1"/>
    </source>
</evidence>
<dbReference type="PANTHER" id="PTHR46766:SF1">
    <property type="entry name" value="GLUTAMINE-RICH PROTEIN 2"/>
    <property type="match status" value="1"/>
</dbReference>
<dbReference type="Pfam" id="PF00823">
    <property type="entry name" value="PPE"/>
    <property type="match status" value="1"/>
</dbReference>
<dbReference type="EMBL" id="MLQM01000116">
    <property type="protein sequence ID" value="OHV00001.1"/>
    <property type="molecule type" value="Genomic_DNA"/>
</dbReference>
<dbReference type="InterPro" id="IPR000030">
    <property type="entry name" value="PPE_dom"/>
</dbReference>
<gene>
    <name evidence="3" type="ORF">BKN37_18510</name>
</gene>
<dbReference type="SUPFAM" id="SSF140459">
    <property type="entry name" value="PE/PPE dimer-like"/>
    <property type="match status" value="1"/>
</dbReference>
<dbReference type="PANTHER" id="PTHR46766">
    <property type="entry name" value="GLUTAMINE-RICH PROTEIN 2"/>
    <property type="match status" value="1"/>
</dbReference>
<feature type="domain" description="PPE" evidence="2">
    <location>
        <begin position="1"/>
        <end position="151"/>
    </location>
</feature>